<dbReference type="PANTHER" id="PTHR12629:SF0">
    <property type="entry name" value="DIPHOSPHOINOSITOL-POLYPHOSPHATE DIPHOSPHATASE"/>
    <property type="match status" value="1"/>
</dbReference>
<reference evidence="6" key="1">
    <citation type="submission" date="2021-01" db="EMBL/GenBank/DDBJ databases">
        <authorList>
            <person name="Corre E."/>
            <person name="Pelletier E."/>
            <person name="Niang G."/>
            <person name="Scheremetjew M."/>
            <person name="Finn R."/>
            <person name="Kale V."/>
            <person name="Holt S."/>
            <person name="Cochrane G."/>
            <person name="Meng A."/>
            <person name="Brown T."/>
            <person name="Cohen L."/>
        </authorList>
    </citation>
    <scope>NUCLEOTIDE SEQUENCE</scope>
    <source>
        <strain evidence="6">GSO104</strain>
    </source>
</reference>
<feature type="domain" description="Nudix hydrolase" evidence="4">
    <location>
        <begin position="178"/>
        <end position="333"/>
    </location>
</feature>
<dbReference type="EMBL" id="HBNS01014142">
    <property type="protein sequence ID" value="CAE4600503.1"/>
    <property type="molecule type" value="Transcribed_RNA"/>
</dbReference>
<dbReference type="GO" id="GO:0046872">
    <property type="term" value="F:metal ion binding"/>
    <property type="evidence" value="ECO:0007669"/>
    <property type="project" value="UniProtKB-KW"/>
</dbReference>
<dbReference type="SUPFAM" id="SSF55811">
    <property type="entry name" value="Nudix"/>
    <property type="match status" value="1"/>
</dbReference>
<feature type="region of interest" description="Disordered" evidence="3">
    <location>
        <begin position="446"/>
        <end position="474"/>
    </location>
</feature>
<dbReference type="Gene3D" id="3.90.79.10">
    <property type="entry name" value="Nucleoside Triphosphate Pyrophosphohydrolase"/>
    <property type="match status" value="1"/>
</dbReference>
<dbReference type="GO" id="GO:0005634">
    <property type="term" value="C:nucleus"/>
    <property type="evidence" value="ECO:0007669"/>
    <property type="project" value="TreeGrafter"/>
</dbReference>
<evidence type="ECO:0000256" key="3">
    <source>
        <dbReference type="SAM" id="MobiDB-lite"/>
    </source>
</evidence>
<sequence length="474" mass="50226">MSATGVMNHQAIKDTTHGGGVSPTALTPSSIGRIKAPPVSTALAKREGMPSSELSKICFTEAEAKNASDAAALLVPAAPLPPVFVWKDSASSIQTYSLSNSSHQNESAPVPVVVNDAAASAAPVGIPLETTPSATSTAVPPPSQSSKFAINAKVIQRTTSRQGREKQRWEAIPKRGQLYRLTTGAVPIMKDGRILLCSSSRKEEWILPKGGWDNDESLEESAIREVYEEGGVIGSLGPRLTEVVYETKKAKKRRLEREERLQNWSKNNEKVLPRSHDSVQSENDLSMNGPITVDDTTATPQAQKVIVSTTNNAKLVVSDADSTVAGAASRLRVSLEAEGSIGTAESVASTVATGGFDDTGSVASAASSDGTTHNTHVKLSLFVLYVSECLSEWPESGRGRKVVSIDEAISIMTVQNRPEFCAGLIEVKKKGLHAVSTAKREIQGSTVKVNTENTGSTNTTTPSGNESISADVHR</sequence>
<dbReference type="PROSITE" id="PS51462">
    <property type="entry name" value="NUDIX"/>
    <property type="match status" value="1"/>
</dbReference>
<name>A0A6V2DSY1_9STRA</name>
<dbReference type="PANTHER" id="PTHR12629">
    <property type="entry name" value="DIPHOSPHOINOSITOL POLYPHOSPHATE PHOSPHOHYDROLASE"/>
    <property type="match status" value="1"/>
</dbReference>
<dbReference type="EMBL" id="HBNS01014143">
    <property type="protein sequence ID" value="CAE4600505.1"/>
    <property type="molecule type" value="Transcribed_RNA"/>
</dbReference>
<organism evidence="6">
    <name type="scientific">Ditylum brightwellii</name>
    <dbReference type="NCBI Taxonomy" id="49249"/>
    <lineage>
        <taxon>Eukaryota</taxon>
        <taxon>Sar</taxon>
        <taxon>Stramenopiles</taxon>
        <taxon>Ochrophyta</taxon>
        <taxon>Bacillariophyta</taxon>
        <taxon>Mediophyceae</taxon>
        <taxon>Lithodesmiophycidae</taxon>
        <taxon>Lithodesmiales</taxon>
        <taxon>Lithodesmiaceae</taxon>
        <taxon>Ditylum</taxon>
    </lineage>
</organism>
<dbReference type="GO" id="GO:0016787">
    <property type="term" value="F:hydrolase activity"/>
    <property type="evidence" value="ECO:0007669"/>
    <property type="project" value="UniProtKB-KW"/>
</dbReference>
<gene>
    <name evidence="5" type="ORF">DBRI00130_LOCUS11387</name>
    <name evidence="6" type="ORF">DBRI00130_LOCUS11388</name>
</gene>
<evidence type="ECO:0000256" key="2">
    <source>
        <dbReference type="ARBA" id="ARBA00022801"/>
    </source>
</evidence>
<dbReference type="AlphaFoldDB" id="A0A6V2DSY1"/>
<keyword evidence="2" id="KW-0378">Hydrolase</keyword>
<evidence type="ECO:0000259" key="4">
    <source>
        <dbReference type="PROSITE" id="PS51462"/>
    </source>
</evidence>
<evidence type="ECO:0000313" key="5">
    <source>
        <dbReference type="EMBL" id="CAE4600503.1"/>
    </source>
</evidence>
<dbReference type="Pfam" id="PF00293">
    <property type="entry name" value="NUDIX"/>
    <property type="match status" value="1"/>
</dbReference>
<evidence type="ECO:0000256" key="1">
    <source>
        <dbReference type="ARBA" id="ARBA00022723"/>
    </source>
</evidence>
<feature type="region of interest" description="Disordered" evidence="3">
    <location>
        <begin position="1"/>
        <end position="33"/>
    </location>
</feature>
<dbReference type="InterPro" id="IPR000086">
    <property type="entry name" value="NUDIX_hydrolase_dom"/>
</dbReference>
<protein>
    <recommendedName>
        <fullName evidence="4">Nudix hydrolase domain-containing protein</fullName>
    </recommendedName>
</protein>
<accession>A0A6V2DSY1</accession>
<evidence type="ECO:0000313" key="6">
    <source>
        <dbReference type="EMBL" id="CAE4600505.1"/>
    </source>
</evidence>
<feature type="compositionally biased region" description="Low complexity" evidence="3">
    <location>
        <begin position="450"/>
        <end position="467"/>
    </location>
</feature>
<keyword evidence="1" id="KW-0479">Metal-binding</keyword>
<dbReference type="GO" id="GO:0005737">
    <property type="term" value="C:cytoplasm"/>
    <property type="evidence" value="ECO:0007669"/>
    <property type="project" value="TreeGrafter"/>
</dbReference>
<proteinExistence type="predicted"/>
<dbReference type="InterPro" id="IPR015797">
    <property type="entry name" value="NUDIX_hydrolase-like_dom_sf"/>
</dbReference>